<dbReference type="OrthoDB" id="129121at2759"/>
<evidence type="ECO:0000313" key="4">
    <source>
        <dbReference type="EMBL" id="KAF6026763.1"/>
    </source>
</evidence>
<accession>A0A7J7JLK9</accession>
<feature type="region of interest" description="Disordered" evidence="1">
    <location>
        <begin position="75"/>
        <end position="109"/>
    </location>
</feature>
<protein>
    <recommendedName>
        <fullName evidence="3">Temptin Cys/Cys disulfide domain-containing protein</fullName>
    </recommendedName>
</protein>
<dbReference type="EMBL" id="VXIV02002211">
    <property type="protein sequence ID" value="KAF6026763.1"/>
    <property type="molecule type" value="Genomic_DNA"/>
</dbReference>
<dbReference type="InterPro" id="IPR055313">
    <property type="entry name" value="Temptin-like"/>
</dbReference>
<comment type="caution">
    <text evidence="4">The sequence shown here is derived from an EMBL/GenBank/DDBJ whole genome shotgun (WGS) entry which is preliminary data.</text>
</comment>
<evidence type="ECO:0000259" key="3">
    <source>
        <dbReference type="Pfam" id="PF24784"/>
    </source>
</evidence>
<dbReference type="Proteomes" id="UP000593567">
    <property type="component" value="Unassembled WGS sequence"/>
</dbReference>
<proteinExistence type="predicted"/>
<feature type="chain" id="PRO_5029544130" description="Temptin Cys/Cys disulfide domain-containing protein" evidence="2">
    <location>
        <begin position="21"/>
        <end position="162"/>
    </location>
</feature>
<keyword evidence="5" id="KW-1185">Reference proteome</keyword>
<feature type="domain" description="Temptin Cys/Cys disulfide" evidence="3">
    <location>
        <begin position="19"/>
        <end position="115"/>
    </location>
</feature>
<sequence>MHGKLSCLVVFTSLVLYGQGYQPFQSKIPNGDKVPSPCDDNLWGGVGHLVPGGGGVRNSFGKAFGNGTSWTKDLCEADSDGDGKTNGEELGDPDCTWSEGDPAPGDVADLSHPGICEPTDSKECTELNDGLVLDGCSTYSGATQMRMLLSVLTLVLAFILLF</sequence>
<dbReference type="PANTHER" id="PTHR34737">
    <property type="entry name" value="EF-HAND DOMAIN-CONTAINING PROTEIN"/>
    <property type="match status" value="1"/>
</dbReference>
<gene>
    <name evidence="4" type="ORF">EB796_014931</name>
</gene>
<dbReference type="Pfam" id="PF24784">
    <property type="entry name" value="Temptin_C"/>
    <property type="match status" value="1"/>
</dbReference>
<evidence type="ECO:0000256" key="1">
    <source>
        <dbReference type="SAM" id="MobiDB-lite"/>
    </source>
</evidence>
<name>A0A7J7JLK9_BUGNE</name>
<reference evidence="4" key="1">
    <citation type="submission" date="2020-06" db="EMBL/GenBank/DDBJ databases">
        <title>Draft genome of Bugula neritina, a colonial animal packing powerful symbionts and potential medicines.</title>
        <authorList>
            <person name="Rayko M."/>
        </authorList>
    </citation>
    <scope>NUCLEOTIDE SEQUENCE [LARGE SCALE GENOMIC DNA]</scope>
    <source>
        <strain evidence="4">Kwan_BN1</strain>
    </source>
</reference>
<organism evidence="4 5">
    <name type="scientific">Bugula neritina</name>
    <name type="common">Brown bryozoan</name>
    <name type="synonym">Sertularia neritina</name>
    <dbReference type="NCBI Taxonomy" id="10212"/>
    <lineage>
        <taxon>Eukaryota</taxon>
        <taxon>Metazoa</taxon>
        <taxon>Spiralia</taxon>
        <taxon>Lophotrochozoa</taxon>
        <taxon>Bryozoa</taxon>
        <taxon>Gymnolaemata</taxon>
        <taxon>Cheilostomatida</taxon>
        <taxon>Flustrina</taxon>
        <taxon>Buguloidea</taxon>
        <taxon>Bugulidae</taxon>
        <taxon>Bugula</taxon>
    </lineage>
</organism>
<evidence type="ECO:0000313" key="5">
    <source>
        <dbReference type="Proteomes" id="UP000593567"/>
    </source>
</evidence>
<dbReference type="AlphaFoldDB" id="A0A7J7JLK9"/>
<evidence type="ECO:0000256" key="2">
    <source>
        <dbReference type="SAM" id="SignalP"/>
    </source>
</evidence>
<dbReference type="InterPro" id="IPR057626">
    <property type="entry name" value="S-S_Temptin"/>
</dbReference>
<feature type="signal peptide" evidence="2">
    <location>
        <begin position="1"/>
        <end position="20"/>
    </location>
</feature>
<dbReference type="PANTHER" id="PTHR34737:SF2">
    <property type="entry name" value="EF-HAND DOMAIN-CONTAINING PROTEIN"/>
    <property type="match status" value="1"/>
</dbReference>
<keyword evidence="2" id="KW-0732">Signal</keyword>